<evidence type="ECO:0000313" key="3">
    <source>
        <dbReference type="Proteomes" id="UP001501570"/>
    </source>
</evidence>
<evidence type="ECO:0008006" key="4">
    <source>
        <dbReference type="Google" id="ProtNLM"/>
    </source>
</evidence>
<keyword evidence="3" id="KW-1185">Reference proteome</keyword>
<organism evidence="2 3">
    <name type="scientific">Rugosimonospora acidiphila</name>
    <dbReference type="NCBI Taxonomy" id="556531"/>
    <lineage>
        <taxon>Bacteria</taxon>
        <taxon>Bacillati</taxon>
        <taxon>Actinomycetota</taxon>
        <taxon>Actinomycetes</taxon>
        <taxon>Micromonosporales</taxon>
        <taxon>Micromonosporaceae</taxon>
        <taxon>Rugosimonospora</taxon>
    </lineage>
</organism>
<reference evidence="3" key="1">
    <citation type="journal article" date="2019" name="Int. J. Syst. Evol. Microbiol.">
        <title>The Global Catalogue of Microorganisms (GCM) 10K type strain sequencing project: providing services to taxonomists for standard genome sequencing and annotation.</title>
        <authorList>
            <consortium name="The Broad Institute Genomics Platform"/>
            <consortium name="The Broad Institute Genome Sequencing Center for Infectious Disease"/>
            <person name="Wu L."/>
            <person name="Ma J."/>
        </authorList>
    </citation>
    <scope>NUCLEOTIDE SEQUENCE [LARGE SCALE GENOMIC DNA]</scope>
    <source>
        <strain evidence="3">JCM 18304</strain>
    </source>
</reference>
<sequence length="102" mass="11710">MLDWRLFVPEAWDDTCVPDPDGKPANSHARRLRRQPVTLDEAGVKKPHVRQQLPRAEQLDQTLRRRAASKVPDGERYRPKWLMALECSTNWPSGSAPAIVDR</sequence>
<evidence type="ECO:0000256" key="1">
    <source>
        <dbReference type="SAM" id="MobiDB-lite"/>
    </source>
</evidence>
<protein>
    <recommendedName>
        <fullName evidence="4">DDE superfamily endonuclease</fullName>
    </recommendedName>
</protein>
<gene>
    <name evidence="2" type="ORF">GCM10023322_10060</name>
</gene>
<evidence type="ECO:0000313" key="2">
    <source>
        <dbReference type="EMBL" id="GAA5179599.1"/>
    </source>
</evidence>
<feature type="region of interest" description="Disordered" evidence="1">
    <location>
        <begin position="39"/>
        <end position="73"/>
    </location>
</feature>
<name>A0ABP9RLG6_9ACTN</name>
<dbReference type="Proteomes" id="UP001501570">
    <property type="component" value="Unassembled WGS sequence"/>
</dbReference>
<accession>A0ABP9RLG6</accession>
<dbReference type="EMBL" id="BAABJQ010000002">
    <property type="protein sequence ID" value="GAA5179599.1"/>
    <property type="molecule type" value="Genomic_DNA"/>
</dbReference>
<comment type="caution">
    <text evidence="2">The sequence shown here is derived from an EMBL/GenBank/DDBJ whole genome shotgun (WGS) entry which is preliminary data.</text>
</comment>
<proteinExistence type="predicted"/>